<keyword evidence="2" id="KW-1185">Reference proteome</keyword>
<dbReference type="HOGENOM" id="CLU_1143196_0_0_1"/>
<proteinExistence type="predicted"/>
<gene>
    <name evidence="1" type="ORF">SU7_0198</name>
</gene>
<dbReference type="CDD" id="cd22875">
    <property type="entry name" value="IML3"/>
    <property type="match status" value="1"/>
</dbReference>
<protein>
    <submittedName>
        <fullName evidence="1">Iml3p</fullName>
    </submittedName>
</protein>
<sequence length="245" mass="27948">MPYTWKFFGINKHLSLEKGIPQLNQLLNLEVDFDVQTIQVPSGPGSASADNEYTRYELRLDTSNLDEDTYSKFIFLGNANMEVPMFLCHCGTNNRNEVVLKWLKAEYGVIIWAVSFDQTMMVKLADASIIHVTKENVEQITWFSSKFYFEPETQDKNLRQFNIEIPRESCEGLGFGCDNTTHPYGDAIVPYIYEQTGMAVARLPLSSIILAGHTKIMRESIVTSTRTLRNRVLAVVLQLIQFTSE</sequence>
<evidence type="ECO:0000313" key="1">
    <source>
        <dbReference type="EMBL" id="EJS44790.1"/>
    </source>
</evidence>
<evidence type="ECO:0000313" key="2">
    <source>
        <dbReference type="Proteomes" id="UP000006968"/>
    </source>
</evidence>
<dbReference type="OrthoDB" id="4035536at2759"/>
<dbReference type="AlphaFoldDB" id="J8PRM4"/>
<accession>J8PRM4</accession>
<comment type="caution">
    <text evidence="1">The sequence shown here is derived from an EMBL/GenBank/DDBJ whole genome shotgun (WGS) entry which is preliminary data.</text>
</comment>
<dbReference type="EMBL" id="ALIE01000008">
    <property type="protein sequence ID" value="EJS44790.1"/>
    <property type="molecule type" value="Genomic_DNA"/>
</dbReference>
<reference evidence="1 2" key="1">
    <citation type="journal article" date="2013" name="BMC Genomics">
        <title>High quality de novo sequencing and assembly of the Saccharomyces arboricolus genome.</title>
        <authorList>
            <person name="Liti G."/>
            <person name="Nguyen Ba A.N."/>
            <person name="Blythe M."/>
            <person name="Mueller C.A."/>
            <person name="Bergstroem A."/>
            <person name="Cubillos F.A."/>
            <person name="Dafhnis-Calas F."/>
            <person name="Khoshraftar S."/>
            <person name="Malla S."/>
            <person name="Mehta N."/>
            <person name="Siow C.C."/>
            <person name="Warringer J."/>
            <person name="Moses A.M."/>
            <person name="Louis E.J."/>
            <person name="Nieduszynski C.A."/>
        </authorList>
    </citation>
    <scope>NUCLEOTIDE SEQUENCE [LARGE SCALE GENOMIC DNA]</scope>
    <source>
        <strain evidence="2">H-6 / AS 2.3317 / CBS 10644</strain>
    </source>
</reference>
<organism evidence="1 2">
    <name type="scientific">Saccharomyces arboricola (strain H-6 / AS 2.3317 / CBS 10644)</name>
    <name type="common">Yeast</name>
    <dbReference type="NCBI Taxonomy" id="1160507"/>
    <lineage>
        <taxon>Eukaryota</taxon>
        <taxon>Fungi</taxon>
        <taxon>Dikarya</taxon>
        <taxon>Ascomycota</taxon>
        <taxon>Saccharomycotina</taxon>
        <taxon>Saccharomycetes</taxon>
        <taxon>Saccharomycetales</taxon>
        <taxon>Saccharomycetaceae</taxon>
        <taxon>Saccharomyces</taxon>
    </lineage>
</organism>
<dbReference type="Proteomes" id="UP000006968">
    <property type="component" value="Chromosome II"/>
</dbReference>
<name>J8PRM4_SACAR</name>